<accession>A0A0L9VKJ1</accession>
<protein>
    <submittedName>
        <fullName evidence="2">Uncharacterized protein</fullName>
    </submittedName>
</protein>
<keyword evidence="1" id="KW-0472">Membrane</keyword>
<dbReference type="OMA" id="PRFEVCH"/>
<proteinExistence type="predicted"/>
<reference evidence="3" key="1">
    <citation type="journal article" date="2015" name="Proc. Natl. Acad. Sci. U.S.A.">
        <title>Genome sequencing of adzuki bean (Vigna angularis) provides insight into high starch and low fat accumulation and domestication.</title>
        <authorList>
            <person name="Yang K."/>
            <person name="Tian Z."/>
            <person name="Chen C."/>
            <person name="Luo L."/>
            <person name="Zhao B."/>
            <person name="Wang Z."/>
            <person name="Yu L."/>
            <person name="Li Y."/>
            <person name="Sun Y."/>
            <person name="Li W."/>
            <person name="Chen Y."/>
            <person name="Li Y."/>
            <person name="Zhang Y."/>
            <person name="Ai D."/>
            <person name="Zhao J."/>
            <person name="Shang C."/>
            <person name="Ma Y."/>
            <person name="Wu B."/>
            <person name="Wang M."/>
            <person name="Gao L."/>
            <person name="Sun D."/>
            <person name="Zhang P."/>
            <person name="Guo F."/>
            <person name="Wang W."/>
            <person name="Li Y."/>
            <person name="Wang J."/>
            <person name="Varshney R.K."/>
            <person name="Wang J."/>
            <person name="Ling H.Q."/>
            <person name="Wan P."/>
        </authorList>
    </citation>
    <scope>NUCLEOTIDE SEQUENCE</scope>
    <source>
        <strain evidence="3">cv. Jingnong 6</strain>
    </source>
</reference>
<dbReference type="KEGG" id="var:108344300"/>
<dbReference type="AlphaFoldDB" id="A0A0L9VKJ1"/>
<organism evidence="2 3">
    <name type="scientific">Phaseolus angularis</name>
    <name type="common">Azuki bean</name>
    <name type="synonym">Vigna angularis</name>
    <dbReference type="NCBI Taxonomy" id="3914"/>
    <lineage>
        <taxon>Eukaryota</taxon>
        <taxon>Viridiplantae</taxon>
        <taxon>Streptophyta</taxon>
        <taxon>Embryophyta</taxon>
        <taxon>Tracheophyta</taxon>
        <taxon>Spermatophyta</taxon>
        <taxon>Magnoliopsida</taxon>
        <taxon>eudicotyledons</taxon>
        <taxon>Gunneridae</taxon>
        <taxon>Pentapetalae</taxon>
        <taxon>rosids</taxon>
        <taxon>fabids</taxon>
        <taxon>Fabales</taxon>
        <taxon>Fabaceae</taxon>
        <taxon>Papilionoideae</taxon>
        <taxon>50 kb inversion clade</taxon>
        <taxon>NPAAA clade</taxon>
        <taxon>indigoferoid/millettioid clade</taxon>
        <taxon>Phaseoleae</taxon>
        <taxon>Vigna</taxon>
    </lineage>
</organism>
<sequence length="438" mass="50914">MEANGSSENINEHHGLVKQVREMLDKVELPENSIVHEQCIYRVPHKIRQPNQQAYTPRVVSIGPIHTPFRPGGDIRLEPMENLKLQYLKSFFTRSQLSVEECVCKLKEWERIIRLCYAEPIQHSSDDFLRMVLIDAFFIIEHFLRYYNYDRWVEIDPLLLQPWLANDVVFDLILLENQLPFFVVEGLYNLAIPHHETLDLPSFVNVAFNYFKPHNQQNIRPENVLGVVHFTDLLRTFMLPSSFDRRIRERRVDIVDHLYSATRLREAGLVFEVSPSTCLLDLKFHKGVLTMPCIKVHSSTEIFIRNIIAFEQCHLLCSPNITEYIMILDFLINTGKDVNILVEKKIIVNLLGDDDAVATMINNLCCNVTLPYIKSDYRCLCDQLNGFYENPRNKYKAIFIHDYFSTPWKIASTIAAIVLLLLTFIQTVCSIVALLKKG</sequence>
<keyword evidence="1" id="KW-0812">Transmembrane</keyword>
<dbReference type="Proteomes" id="UP000053144">
    <property type="component" value="Chromosome 10"/>
</dbReference>
<evidence type="ECO:0000256" key="1">
    <source>
        <dbReference type="SAM" id="Phobius"/>
    </source>
</evidence>
<dbReference type="EMBL" id="CM003380">
    <property type="protein sequence ID" value="KOM55565.1"/>
    <property type="molecule type" value="Genomic_DNA"/>
</dbReference>
<dbReference type="Pfam" id="PF03140">
    <property type="entry name" value="DUF247"/>
    <property type="match status" value="1"/>
</dbReference>
<evidence type="ECO:0000313" key="2">
    <source>
        <dbReference type="EMBL" id="KOM55565.1"/>
    </source>
</evidence>
<dbReference type="PANTHER" id="PTHR31170">
    <property type="entry name" value="BNAC04G53230D PROTEIN"/>
    <property type="match status" value="1"/>
</dbReference>
<dbReference type="PANTHER" id="PTHR31170:SF19">
    <property type="match status" value="1"/>
</dbReference>
<dbReference type="STRING" id="3914.A0A0L9VKJ1"/>
<evidence type="ECO:0000313" key="3">
    <source>
        <dbReference type="Proteomes" id="UP000053144"/>
    </source>
</evidence>
<dbReference type="Gramene" id="KOM55565">
    <property type="protein sequence ID" value="KOM55565"/>
    <property type="gene ID" value="LR48_Vigan10g145700"/>
</dbReference>
<keyword evidence="1" id="KW-1133">Transmembrane helix</keyword>
<dbReference type="InterPro" id="IPR004158">
    <property type="entry name" value="DUF247_pln"/>
</dbReference>
<gene>
    <name evidence="2" type="ORF">LR48_Vigan10g145700</name>
</gene>
<dbReference type="OrthoDB" id="672127at2759"/>
<name>A0A0L9VKJ1_PHAAN</name>
<feature type="transmembrane region" description="Helical" evidence="1">
    <location>
        <begin position="414"/>
        <end position="435"/>
    </location>
</feature>